<feature type="domain" description="PilZ" evidence="1">
    <location>
        <begin position="110"/>
        <end position="186"/>
    </location>
</feature>
<dbReference type="STRING" id="54398.Ga0074115_12449"/>
<organism evidence="3 4">
    <name type="scientific">endosymbiont of Ridgeia piscesae</name>
    <dbReference type="NCBI Taxonomy" id="54398"/>
    <lineage>
        <taxon>Bacteria</taxon>
        <taxon>Pseudomonadati</taxon>
        <taxon>Pseudomonadota</taxon>
        <taxon>Gammaproteobacteria</taxon>
        <taxon>sulfur-oxidizing symbionts</taxon>
    </lineage>
</organism>
<evidence type="ECO:0000313" key="3">
    <source>
        <dbReference type="EMBL" id="KRT56874.1"/>
    </source>
</evidence>
<accession>A0A0T5Z1Z0</accession>
<comment type="caution">
    <text evidence="3">The sequence shown here is derived from an EMBL/GenBank/DDBJ whole genome shotgun (WGS) entry which is preliminary data.</text>
</comment>
<protein>
    <submittedName>
        <fullName evidence="3">PilZ domain-containing protein</fullName>
    </submittedName>
</protein>
<evidence type="ECO:0000313" key="2">
    <source>
        <dbReference type="EMBL" id="KRT55800.1"/>
    </source>
</evidence>
<proteinExistence type="predicted"/>
<dbReference type="Proteomes" id="UP000051276">
    <property type="component" value="Unassembled WGS sequence"/>
</dbReference>
<keyword evidence="5" id="KW-1185">Reference proteome</keyword>
<name>A0A0T5Z1Z0_9GAMM</name>
<reference evidence="4 5" key="1">
    <citation type="submission" date="2015-11" db="EMBL/GenBank/DDBJ databases">
        <title>The genome of Candidatus Endoriftia persephone in Ridgeia piscesae and population structure of the North Eastern Pacific vestimentiferan symbionts.</title>
        <authorList>
            <person name="Perez M."/>
            <person name="Juniper K.S."/>
        </authorList>
    </citation>
    <scope>NUCLEOTIDE SEQUENCE [LARGE SCALE GENOMIC DNA]</scope>
    <source>
        <strain evidence="3">Ind10</strain>
        <strain evidence="2">Ind11</strain>
    </source>
</reference>
<dbReference type="EMBL" id="LMXI01000643">
    <property type="protein sequence ID" value="KRT56874.1"/>
    <property type="molecule type" value="Genomic_DNA"/>
</dbReference>
<gene>
    <name evidence="2" type="ORF">Ga0074115_12449</name>
    <name evidence="3" type="ORF">Ga0076813_10511</name>
</gene>
<dbReference type="Proteomes" id="UP000051634">
    <property type="component" value="Unassembled WGS sequence"/>
</dbReference>
<dbReference type="GO" id="GO:0035438">
    <property type="term" value="F:cyclic-di-GMP binding"/>
    <property type="evidence" value="ECO:0007669"/>
    <property type="project" value="InterPro"/>
</dbReference>
<dbReference type="AlphaFoldDB" id="A0A0T5Z1Z0"/>
<dbReference type="Pfam" id="PF07238">
    <property type="entry name" value="PilZ"/>
    <property type="match status" value="1"/>
</dbReference>
<dbReference type="EMBL" id="LDXT01000073">
    <property type="protein sequence ID" value="KRT55800.1"/>
    <property type="molecule type" value="Genomic_DNA"/>
</dbReference>
<dbReference type="OrthoDB" id="5567005at2"/>
<dbReference type="InterPro" id="IPR009875">
    <property type="entry name" value="PilZ_domain"/>
</dbReference>
<evidence type="ECO:0000313" key="5">
    <source>
        <dbReference type="Proteomes" id="UP000051634"/>
    </source>
</evidence>
<dbReference type="RefSeq" id="WP_057955416.1">
    <property type="nucleotide sequence ID" value="NZ_KQ556879.1"/>
</dbReference>
<sequence length="205" mass="23187">MSIERQGGRPSERRQFFRIDDSVQMSYRVVQQGDLQEQMGELGQHVDSSFTVMTRMQAIDRHLSAALHRIELRDPDVADYLRALDEKIELLGQSFLAEEAELLEQPAKPISLSAGGISFGTSESMEIGALLEVKLLLLPSFTGIITFGEVVGCDAGETDQDYAFLLRISFSSIRDSDRDALIRHILRLQSRMLRERRESRERAEG</sequence>
<evidence type="ECO:0000259" key="1">
    <source>
        <dbReference type="Pfam" id="PF07238"/>
    </source>
</evidence>
<evidence type="ECO:0000313" key="4">
    <source>
        <dbReference type="Proteomes" id="UP000051276"/>
    </source>
</evidence>